<protein>
    <recommendedName>
        <fullName evidence="5">THUMP-like domain-containing protein</fullName>
    </recommendedName>
</protein>
<dbReference type="InterPro" id="IPR054168">
    <property type="entry name" value="PG_1098_Fer"/>
</dbReference>
<dbReference type="Gene3D" id="1.10.10.1110">
    <property type="entry name" value="Methyltransferase PG1098, N-terminal domain"/>
    <property type="match status" value="1"/>
</dbReference>
<proteinExistence type="predicted"/>
<evidence type="ECO:0000259" key="2">
    <source>
        <dbReference type="Pfam" id="PF22013"/>
    </source>
</evidence>
<dbReference type="Proteomes" id="UP001610063">
    <property type="component" value="Unassembled WGS sequence"/>
</dbReference>
<keyword evidence="4" id="KW-1185">Reference proteome</keyword>
<gene>
    <name evidence="3" type="ORF">ACHKAR_07120</name>
</gene>
<accession>A0ABW7N6X3</accession>
<sequence length="394" mass="44756">MNDLEFLGSEDVQQFMLENQHSDLQKLLLNPPTQFKDQVKLIVDQILSRRKAKGKLPDWLDQPGVIFPPPLSLEQCSSPETAEYKSQLMSGKMLVDLTGGMGVDTLAMSREFDHTTYVEHSEWLCDVFQHNHPLLGNGAIEVINASAEDYLSRFESRGHFFIDPARRDVSKKQVFHFENCSPNVLELLPLFQSKADLLLIKAAPMIDITLGLKQLQHVHQIHVVSIKNEVKEVLFLLDFKEISEPLIKCVNLRSEHPAFSFTLSGEKDLEVTFSSVKKYLYDPNSAILKAGAFKSLTSIYDVDKLAPNTHLYTSDQLIEGFPGRVFEVVASDVGKKELGRHLPEMKANVVNKNYPIKPEELKKKLRLKDGGDWFVMGYRDLHEVPRIALSKRIT</sequence>
<evidence type="ECO:0008006" key="5">
    <source>
        <dbReference type="Google" id="ProtNLM"/>
    </source>
</evidence>
<name>A0ABW7N6X3_9BACT</name>
<dbReference type="Pfam" id="PF22013">
    <property type="entry name" value="PG_1098_Fer"/>
    <property type="match status" value="1"/>
</dbReference>
<dbReference type="InterPro" id="IPR041497">
    <property type="entry name" value="Thump-like"/>
</dbReference>
<evidence type="ECO:0000313" key="4">
    <source>
        <dbReference type="Proteomes" id="UP001610063"/>
    </source>
</evidence>
<feature type="domain" description="PG-1098 ferredoxin-like" evidence="2">
    <location>
        <begin position="279"/>
        <end position="322"/>
    </location>
</feature>
<feature type="domain" description="THUMP-like" evidence="1">
    <location>
        <begin position="323"/>
        <end position="380"/>
    </location>
</feature>
<dbReference type="InterPro" id="IPR029063">
    <property type="entry name" value="SAM-dependent_MTases_sf"/>
</dbReference>
<evidence type="ECO:0000259" key="1">
    <source>
        <dbReference type="Pfam" id="PF18096"/>
    </source>
</evidence>
<dbReference type="SUPFAM" id="SSF53335">
    <property type="entry name" value="S-adenosyl-L-methionine-dependent methyltransferases"/>
    <property type="match status" value="1"/>
</dbReference>
<dbReference type="RefSeq" id="WP_395416765.1">
    <property type="nucleotide sequence ID" value="NZ_JBIPKE010000014.1"/>
</dbReference>
<dbReference type="Pfam" id="PF18096">
    <property type="entry name" value="Thump_like"/>
    <property type="match status" value="1"/>
</dbReference>
<dbReference type="Gene3D" id="3.40.50.150">
    <property type="entry name" value="Vaccinia Virus protein VP39"/>
    <property type="match status" value="1"/>
</dbReference>
<organism evidence="3 4">
    <name type="scientific">Marinoscillum luteum</name>
    <dbReference type="NCBI Taxonomy" id="861051"/>
    <lineage>
        <taxon>Bacteria</taxon>
        <taxon>Pseudomonadati</taxon>
        <taxon>Bacteroidota</taxon>
        <taxon>Cytophagia</taxon>
        <taxon>Cytophagales</taxon>
        <taxon>Reichenbachiellaceae</taxon>
        <taxon>Marinoscillum</taxon>
    </lineage>
</organism>
<comment type="caution">
    <text evidence="3">The sequence shown here is derived from an EMBL/GenBank/DDBJ whole genome shotgun (WGS) entry which is preliminary data.</text>
</comment>
<evidence type="ECO:0000313" key="3">
    <source>
        <dbReference type="EMBL" id="MFH6983202.1"/>
    </source>
</evidence>
<dbReference type="EMBL" id="JBIPKE010000014">
    <property type="protein sequence ID" value="MFH6983202.1"/>
    <property type="molecule type" value="Genomic_DNA"/>
</dbReference>
<reference evidence="3 4" key="1">
    <citation type="journal article" date="2013" name="Int. J. Syst. Evol. Microbiol.">
        <title>Marinoscillum luteum sp. nov., isolated from marine sediment.</title>
        <authorList>
            <person name="Cha I.T."/>
            <person name="Park S.J."/>
            <person name="Kim S.J."/>
            <person name="Kim J.G."/>
            <person name="Jung M.Y."/>
            <person name="Shin K.S."/>
            <person name="Kwon K.K."/>
            <person name="Yang S.H."/>
            <person name="Seo Y.S."/>
            <person name="Rhee S.K."/>
        </authorList>
    </citation>
    <scope>NUCLEOTIDE SEQUENCE [LARGE SCALE GENOMIC DNA]</scope>
    <source>
        <strain evidence="3 4">KCTC 23939</strain>
    </source>
</reference>